<proteinExistence type="predicted"/>
<dbReference type="GO" id="GO:0010343">
    <property type="term" value="P:singlet oxygen-mediated programmed cell death"/>
    <property type="evidence" value="ECO:0007669"/>
    <property type="project" value="InterPro"/>
</dbReference>
<feature type="coiled-coil region" evidence="1">
    <location>
        <begin position="66"/>
        <end position="93"/>
    </location>
</feature>
<dbReference type="InterPro" id="IPR044680">
    <property type="entry name" value="EX1/2"/>
</dbReference>
<feature type="compositionally biased region" description="Acidic residues" evidence="2">
    <location>
        <begin position="304"/>
        <end position="320"/>
    </location>
</feature>
<evidence type="ECO:0000256" key="1">
    <source>
        <dbReference type="SAM" id="Coils"/>
    </source>
</evidence>
<sequence>MGFAVPGLDDLRFHLAASGVGDVHLRVDAPGDDGTASTSAHDALPAATWPYPLDPRVSLEALRAPAEAERARARRLEAALANAAAAAARVTDAYVFGEGGTIVEPSAPETDVAPTLPPLSPTVAGDAMWGGEVRAYERARNAAQRDETDETDETAASEEDDEVAVGWRETARGADRRRRGAPADFVRGATTQQPFTPGGAGWEAAAQATARRRDAEAKLLSASWLAEFEAGVFAGTPRGFAPSPWAESKKPFDEETRRNETDFSGSGSVAGKNLGDDLVAEAPWTHDDLMMSALLTGADAHDDGGDDDDASASEDAEDDPWATEEVRIPVDMAMDGHHAFRVWSDDDGEEEREEAVTGSDPLERVAREAAAPKAEIEAAVLRGVADAKARLAQELENAADATAREKRSLPLKGETETVAVNFDVLKKDAGKTPPRGSEPGTDSDGTADGDGASAEEKRAAFDAPDAPSSLGGDASAMRFVSGSAASVFGGGAEKKNENAAKKKSAGERFFERLVSSSRDDEADDEAAETANGLDASSEASETEQAEASDASEKAAPPGETSRDVSPPRGFISPASLSSSSDFSLPSPSDDDAVNAASRRLEEEAASALMEALGGDTDALPLPGRTRFTRVPPSVANRSSPDPFDRLYLGAFGPHGPEVLRLVRGRWGDELGVDHTCVTAVKLTGDANVPAGAASFRARVGVGDALDSSFSYPEELGVVTRFKGQGRVAKPGFAERNWVDGELLLLDGRGGQLTGGAELGFVWAVPGERRLLILFSSLELPDASVPSSMYLD</sequence>
<gene>
    <name evidence="3" type="ORF">MSP1401_LOCUS7302</name>
</gene>
<feature type="region of interest" description="Disordered" evidence="2">
    <location>
        <begin position="139"/>
        <end position="163"/>
    </location>
</feature>
<feature type="region of interest" description="Disordered" evidence="2">
    <location>
        <begin position="239"/>
        <end position="274"/>
    </location>
</feature>
<feature type="compositionally biased region" description="Low complexity" evidence="2">
    <location>
        <begin position="440"/>
        <end position="452"/>
    </location>
</feature>
<feature type="region of interest" description="Disordered" evidence="2">
    <location>
        <begin position="421"/>
        <end position="475"/>
    </location>
</feature>
<dbReference type="AlphaFoldDB" id="A0A7S0D369"/>
<evidence type="ECO:0000256" key="2">
    <source>
        <dbReference type="SAM" id="MobiDB-lite"/>
    </source>
</evidence>
<dbReference type="GO" id="GO:0042651">
    <property type="term" value="C:thylakoid membrane"/>
    <property type="evidence" value="ECO:0007669"/>
    <property type="project" value="TreeGrafter"/>
</dbReference>
<organism evidence="3">
    <name type="scientific">Micromonas pusilla</name>
    <name type="common">Picoplanktonic green alga</name>
    <name type="synonym">Chromulina pusilla</name>
    <dbReference type="NCBI Taxonomy" id="38833"/>
    <lineage>
        <taxon>Eukaryota</taxon>
        <taxon>Viridiplantae</taxon>
        <taxon>Chlorophyta</taxon>
        <taxon>Mamiellophyceae</taxon>
        <taxon>Mamiellales</taxon>
        <taxon>Mamiellaceae</taxon>
        <taxon>Micromonas</taxon>
    </lineage>
</organism>
<dbReference type="EMBL" id="HBEN01008779">
    <property type="protein sequence ID" value="CAD8442272.1"/>
    <property type="molecule type" value="Transcribed_RNA"/>
</dbReference>
<dbReference type="PANTHER" id="PTHR33917">
    <property type="entry name" value="PROTEIN EXECUTER 1, CHLOROPLASTIC"/>
    <property type="match status" value="1"/>
</dbReference>
<feature type="compositionally biased region" description="Acidic residues" evidence="2">
    <location>
        <begin position="147"/>
        <end position="163"/>
    </location>
</feature>
<dbReference type="Pfam" id="PF12014">
    <property type="entry name" value="Cyclin_D1_bind"/>
    <property type="match status" value="1"/>
</dbReference>
<protein>
    <submittedName>
        <fullName evidence="3">Uncharacterized protein</fullName>
    </submittedName>
</protein>
<name>A0A7S0D369_MICPS</name>
<feature type="region of interest" description="Disordered" evidence="2">
    <location>
        <begin position="614"/>
        <end position="638"/>
    </location>
</feature>
<evidence type="ECO:0000313" key="3">
    <source>
        <dbReference type="EMBL" id="CAD8442272.1"/>
    </source>
</evidence>
<accession>A0A7S0D369</accession>
<dbReference type="PANTHER" id="PTHR33917:SF3">
    <property type="entry name" value="PROTEIN EXECUTER 1, CHLOROPLASTIC"/>
    <property type="match status" value="1"/>
</dbReference>
<feature type="compositionally biased region" description="Low complexity" evidence="2">
    <location>
        <begin position="572"/>
        <end position="587"/>
    </location>
</feature>
<feature type="region of interest" description="Disordered" evidence="2">
    <location>
        <begin position="344"/>
        <end position="365"/>
    </location>
</feature>
<reference evidence="3" key="1">
    <citation type="submission" date="2021-01" db="EMBL/GenBank/DDBJ databases">
        <authorList>
            <person name="Corre E."/>
            <person name="Pelletier E."/>
            <person name="Niang G."/>
            <person name="Scheremetjew M."/>
            <person name="Finn R."/>
            <person name="Kale V."/>
            <person name="Holt S."/>
            <person name="Cochrane G."/>
            <person name="Meng A."/>
            <person name="Brown T."/>
            <person name="Cohen L."/>
        </authorList>
    </citation>
    <scope>NUCLEOTIDE SEQUENCE</scope>
    <source>
        <strain evidence="3">CCAC1681</strain>
    </source>
</reference>
<feature type="region of interest" description="Disordered" evidence="2">
    <location>
        <begin position="487"/>
        <end position="599"/>
    </location>
</feature>
<feature type="region of interest" description="Disordered" evidence="2">
    <location>
        <begin position="297"/>
        <end position="320"/>
    </location>
</feature>
<feature type="compositionally biased region" description="Basic and acidic residues" evidence="2">
    <location>
        <begin position="492"/>
        <end position="511"/>
    </location>
</feature>
<keyword evidence="1" id="KW-0175">Coiled coil</keyword>
<feature type="compositionally biased region" description="Basic and acidic residues" evidence="2">
    <location>
        <begin position="247"/>
        <end position="261"/>
    </location>
</feature>